<accession>W7XZZ2</accession>
<protein>
    <submittedName>
        <fullName evidence="1">Uncharacterized protein</fullName>
    </submittedName>
</protein>
<evidence type="ECO:0000313" key="1">
    <source>
        <dbReference type="EMBL" id="GAF04235.1"/>
    </source>
</evidence>
<gene>
    <name evidence="1" type="ORF">JCM21142_72932</name>
</gene>
<keyword evidence="2" id="KW-1185">Reference proteome</keyword>
<dbReference type="AlphaFoldDB" id="W7XZZ2"/>
<dbReference type="EMBL" id="BAMD01000040">
    <property type="protein sequence ID" value="GAF04235.1"/>
    <property type="molecule type" value="Genomic_DNA"/>
</dbReference>
<name>W7XZZ2_9BACT</name>
<sequence>MFWALSALEGSEDCNSVGRLVSDFTCLMSSTPAFSSSMLGACILHRRSHR</sequence>
<reference evidence="1 2" key="1">
    <citation type="journal article" date="2014" name="Genome Announc.">
        <title>Draft Genome Sequence of Cytophaga fermentans JCM 21142T, a Facultative Anaerobe Isolated from Marine Mud.</title>
        <authorList>
            <person name="Starns D."/>
            <person name="Oshima K."/>
            <person name="Suda W."/>
            <person name="Iino T."/>
            <person name="Yuki M."/>
            <person name="Inoue J."/>
            <person name="Kitamura K."/>
            <person name="Iida T."/>
            <person name="Darby A."/>
            <person name="Hattori M."/>
            <person name="Ohkuma M."/>
        </authorList>
    </citation>
    <scope>NUCLEOTIDE SEQUENCE [LARGE SCALE GENOMIC DNA]</scope>
    <source>
        <strain evidence="1 2">JCM 21142</strain>
    </source>
</reference>
<comment type="caution">
    <text evidence="1">The sequence shown here is derived from an EMBL/GenBank/DDBJ whole genome shotgun (WGS) entry which is preliminary data.</text>
</comment>
<evidence type="ECO:0000313" key="2">
    <source>
        <dbReference type="Proteomes" id="UP000019402"/>
    </source>
</evidence>
<proteinExistence type="predicted"/>
<organism evidence="1 2">
    <name type="scientific">Saccharicrinis fermentans DSM 9555 = JCM 21142</name>
    <dbReference type="NCBI Taxonomy" id="869213"/>
    <lineage>
        <taxon>Bacteria</taxon>
        <taxon>Pseudomonadati</taxon>
        <taxon>Bacteroidota</taxon>
        <taxon>Bacteroidia</taxon>
        <taxon>Marinilabiliales</taxon>
        <taxon>Marinilabiliaceae</taxon>
        <taxon>Saccharicrinis</taxon>
    </lineage>
</organism>
<dbReference type="Proteomes" id="UP000019402">
    <property type="component" value="Unassembled WGS sequence"/>
</dbReference>